<evidence type="ECO:0000313" key="2">
    <source>
        <dbReference type="Proteomes" id="UP000276133"/>
    </source>
</evidence>
<evidence type="ECO:0000313" key="1">
    <source>
        <dbReference type="EMBL" id="RNA19384.1"/>
    </source>
</evidence>
<name>A0A3M7R7J6_BRAPC</name>
<reference evidence="1 2" key="1">
    <citation type="journal article" date="2018" name="Sci. Rep.">
        <title>Genomic signatures of local adaptation to the degree of environmental predictability in rotifers.</title>
        <authorList>
            <person name="Franch-Gras L."/>
            <person name="Hahn C."/>
            <person name="Garcia-Roger E.M."/>
            <person name="Carmona M.J."/>
            <person name="Serra M."/>
            <person name="Gomez A."/>
        </authorList>
    </citation>
    <scope>NUCLEOTIDE SEQUENCE [LARGE SCALE GENOMIC DNA]</scope>
    <source>
        <strain evidence="1">HYR1</strain>
    </source>
</reference>
<protein>
    <submittedName>
        <fullName evidence="1">Uncharacterized protein</fullName>
    </submittedName>
</protein>
<comment type="caution">
    <text evidence="1">The sequence shown here is derived from an EMBL/GenBank/DDBJ whole genome shotgun (WGS) entry which is preliminary data.</text>
</comment>
<proteinExistence type="predicted"/>
<dbReference type="AlphaFoldDB" id="A0A3M7R7J6"/>
<sequence>MNVSETFNNQYFEVLNFFSKLPIFMGKPDGNCRNCLMPLNQQWAKFARAKKADNFHTAIAWH</sequence>
<dbReference type="EMBL" id="REGN01004060">
    <property type="protein sequence ID" value="RNA19384.1"/>
    <property type="molecule type" value="Genomic_DNA"/>
</dbReference>
<accession>A0A3M7R7J6</accession>
<keyword evidence="2" id="KW-1185">Reference proteome</keyword>
<organism evidence="1 2">
    <name type="scientific">Brachionus plicatilis</name>
    <name type="common">Marine rotifer</name>
    <name type="synonym">Brachionus muelleri</name>
    <dbReference type="NCBI Taxonomy" id="10195"/>
    <lineage>
        <taxon>Eukaryota</taxon>
        <taxon>Metazoa</taxon>
        <taxon>Spiralia</taxon>
        <taxon>Gnathifera</taxon>
        <taxon>Rotifera</taxon>
        <taxon>Eurotatoria</taxon>
        <taxon>Monogononta</taxon>
        <taxon>Pseudotrocha</taxon>
        <taxon>Ploima</taxon>
        <taxon>Brachionidae</taxon>
        <taxon>Brachionus</taxon>
    </lineage>
</organism>
<dbReference type="Proteomes" id="UP000276133">
    <property type="component" value="Unassembled WGS sequence"/>
</dbReference>
<gene>
    <name evidence="1" type="ORF">BpHYR1_020372</name>
</gene>